<name>A0A2H1L1V0_9MICO</name>
<evidence type="ECO:0000256" key="1">
    <source>
        <dbReference type="SAM" id="MobiDB-lite"/>
    </source>
</evidence>
<evidence type="ECO:0000313" key="2">
    <source>
        <dbReference type="EMBL" id="SMY10894.1"/>
    </source>
</evidence>
<evidence type="ECO:0000313" key="3">
    <source>
        <dbReference type="Proteomes" id="UP000234462"/>
    </source>
</evidence>
<feature type="region of interest" description="Disordered" evidence="1">
    <location>
        <begin position="52"/>
        <end position="81"/>
    </location>
</feature>
<sequence length="230" mass="24575">MEEFRTGVQLCHGASRASRPGERTRRALRLTGAALAMLALIGLSGCSGAADAAPTVGPTAGADESVEPADYEPTLPPYTSDVDLSAEDEAEVEELLLLIDEFVSYSSGIDDFNSQGIAKISPHLSEGLEEAYRNTVSDANEKGLQATGSLEIQGSAVWAFARDDYAHFGLCIEFDSWGLIDPDTGLTADGESLDGIRYQVAEIEAVSKETTWTLQNLRFDDESNECASIS</sequence>
<protein>
    <submittedName>
        <fullName evidence="2">Uncharacterized protein</fullName>
    </submittedName>
</protein>
<reference evidence="3" key="1">
    <citation type="submission" date="2017-03" db="EMBL/GenBank/DDBJ databases">
        <authorList>
            <person name="Monnet C."/>
        </authorList>
    </citation>
    <scope>NUCLEOTIDE SEQUENCE [LARGE SCALE GENOMIC DNA]</scope>
    <source>
        <strain evidence="3">SJ5-8</strain>
    </source>
</reference>
<dbReference type="Proteomes" id="UP000234462">
    <property type="component" value="Unassembled WGS sequence"/>
</dbReference>
<dbReference type="EMBL" id="FXZM01000002">
    <property type="protein sequence ID" value="SMY10894.1"/>
    <property type="molecule type" value="Genomic_DNA"/>
</dbReference>
<gene>
    <name evidence="2" type="ORF">BJEO58_00470</name>
</gene>
<dbReference type="AlphaFoldDB" id="A0A2H1L1V0"/>
<keyword evidence="3" id="KW-1185">Reference proteome</keyword>
<proteinExistence type="predicted"/>
<accession>A0A2H1L1V0</accession>
<organism evidence="2 3">
    <name type="scientific">Brevibacterium jeotgali</name>
    <dbReference type="NCBI Taxonomy" id="1262550"/>
    <lineage>
        <taxon>Bacteria</taxon>
        <taxon>Bacillati</taxon>
        <taxon>Actinomycetota</taxon>
        <taxon>Actinomycetes</taxon>
        <taxon>Micrococcales</taxon>
        <taxon>Brevibacteriaceae</taxon>
        <taxon>Brevibacterium</taxon>
    </lineage>
</organism>